<evidence type="ECO:0000259" key="2">
    <source>
        <dbReference type="Pfam" id="PF12146"/>
    </source>
</evidence>
<accession>A0A6L5XDX8</accession>
<evidence type="ECO:0000313" key="4">
    <source>
        <dbReference type="Proteomes" id="UP000483362"/>
    </source>
</evidence>
<dbReference type="EMBL" id="VULT01000004">
    <property type="protein sequence ID" value="MSS16872.1"/>
    <property type="molecule type" value="Genomic_DNA"/>
</dbReference>
<evidence type="ECO:0000256" key="1">
    <source>
        <dbReference type="SAM" id="Phobius"/>
    </source>
</evidence>
<keyword evidence="4" id="KW-1185">Reference proteome</keyword>
<dbReference type="InterPro" id="IPR029058">
    <property type="entry name" value="AB_hydrolase_fold"/>
</dbReference>
<dbReference type="Gene3D" id="3.40.50.1820">
    <property type="entry name" value="alpha/beta hydrolase"/>
    <property type="match status" value="1"/>
</dbReference>
<sequence length="322" mass="36285">MSRTKKIIAGVATGVVALVAADIVASLFLVNFALKPEHVSDRKALNTLLRRNPELRPWVDSLMASKHWHDTTAIISGQRQRCIFVTARQPSNKVAVLVHGYKNSGLQMLSQGAIYYNMGYNLVLPDLYAHGKSEGKEIQMGWNDRYYVMRWMAVANELFRGTHQQTQMVVHGVSMGAATTMAISGEKLPGYVKCLVEDCGYTSVHDEFAHELGDTAMLGTKRPIPQFPILPTASLLCKWKYGWSFEEASMIDQVKKCKLPMLFIHGDNDDFVPSWMVKPLYQAKPQPKELYIAKGSKHAQSLIDHPQEYAARVKDFVEKYIH</sequence>
<keyword evidence="1" id="KW-0812">Transmembrane</keyword>
<reference evidence="3 4" key="1">
    <citation type="submission" date="2019-08" db="EMBL/GenBank/DDBJ databases">
        <title>In-depth cultivation of the pig gut microbiome towards novel bacterial diversity and tailored functional studies.</title>
        <authorList>
            <person name="Wylensek D."/>
            <person name="Hitch T.C.A."/>
            <person name="Clavel T."/>
        </authorList>
    </citation>
    <scope>NUCLEOTIDE SEQUENCE [LARGE SCALE GENOMIC DNA]</scope>
    <source>
        <strain evidence="3 4">Oil-RF-744-WCA-WT-10</strain>
    </source>
</reference>
<keyword evidence="1" id="KW-1133">Transmembrane helix</keyword>
<dbReference type="InterPro" id="IPR052920">
    <property type="entry name" value="DNA-binding_regulatory"/>
</dbReference>
<dbReference type="PANTHER" id="PTHR43358">
    <property type="entry name" value="ALPHA/BETA-HYDROLASE"/>
    <property type="match status" value="1"/>
</dbReference>
<keyword evidence="3" id="KW-0378">Hydrolase</keyword>
<organism evidence="3 4">
    <name type="scientific">Sodaliphilus pleomorphus</name>
    <dbReference type="NCBI Taxonomy" id="2606626"/>
    <lineage>
        <taxon>Bacteria</taxon>
        <taxon>Pseudomonadati</taxon>
        <taxon>Bacteroidota</taxon>
        <taxon>Bacteroidia</taxon>
        <taxon>Bacteroidales</taxon>
        <taxon>Muribaculaceae</taxon>
        <taxon>Sodaliphilus</taxon>
    </lineage>
</organism>
<dbReference type="InterPro" id="IPR022742">
    <property type="entry name" value="Hydrolase_4"/>
</dbReference>
<dbReference type="PANTHER" id="PTHR43358:SF4">
    <property type="entry name" value="ALPHA_BETA HYDROLASE FOLD-1 DOMAIN-CONTAINING PROTEIN"/>
    <property type="match status" value="1"/>
</dbReference>
<dbReference type="GO" id="GO:0016787">
    <property type="term" value="F:hydrolase activity"/>
    <property type="evidence" value="ECO:0007669"/>
    <property type="project" value="UniProtKB-KW"/>
</dbReference>
<name>A0A6L5XDX8_9BACT</name>
<gene>
    <name evidence="3" type="ORF">FYJ29_03700</name>
</gene>
<proteinExistence type="predicted"/>
<feature type="domain" description="Serine aminopeptidase S33" evidence="2">
    <location>
        <begin position="91"/>
        <end position="212"/>
    </location>
</feature>
<feature type="transmembrane region" description="Helical" evidence="1">
    <location>
        <begin position="7"/>
        <end position="34"/>
    </location>
</feature>
<dbReference type="Pfam" id="PF12146">
    <property type="entry name" value="Hydrolase_4"/>
    <property type="match status" value="1"/>
</dbReference>
<protein>
    <submittedName>
        <fullName evidence="3">Alpha/beta hydrolase</fullName>
    </submittedName>
</protein>
<keyword evidence="1" id="KW-0472">Membrane</keyword>
<evidence type="ECO:0000313" key="3">
    <source>
        <dbReference type="EMBL" id="MSS16872.1"/>
    </source>
</evidence>
<dbReference type="RefSeq" id="WP_154328334.1">
    <property type="nucleotide sequence ID" value="NZ_CP045696.1"/>
</dbReference>
<dbReference type="AlphaFoldDB" id="A0A6L5XDX8"/>
<comment type="caution">
    <text evidence="3">The sequence shown here is derived from an EMBL/GenBank/DDBJ whole genome shotgun (WGS) entry which is preliminary data.</text>
</comment>
<dbReference type="Proteomes" id="UP000483362">
    <property type="component" value="Unassembled WGS sequence"/>
</dbReference>
<dbReference type="SUPFAM" id="SSF53474">
    <property type="entry name" value="alpha/beta-Hydrolases"/>
    <property type="match status" value="1"/>
</dbReference>